<protein>
    <recommendedName>
        <fullName evidence="3">DUF11 domain-containing protein</fullName>
    </recommendedName>
</protein>
<organism evidence="1 2">
    <name type="scientific">Candidatus Nealsonbacteria bacterium CG_4_10_14_0_8_um_filter_37_14</name>
    <dbReference type="NCBI Taxonomy" id="1974684"/>
    <lineage>
        <taxon>Bacteria</taxon>
        <taxon>Candidatus Nealsoniibacteriota</taxon>
    </lineage>
</organism>
<sequence length="502" mass="57573">MASAKRKFTVFLIILTIALGVVGYFHYQKNLYSKEVLKLEILGPEEADLAQEVEYIVKYKNNGNARLEDPQLIFEYSEHSLVVEEKPQSLGAEESRYGARKILGKEKLGEAIYPGEEKTLSFKARLFGRESETLKVQASLSYRPKGLKAYYESSTTFTTVIRKVPLTFEFDLPSKIESDKDIQFRLNYFSNLDYPLSDLRIKIEYPSEFEFIESEPAGLDQTEWEVPSDSLFLNRAQGGRIEIKGRLMGKVGEQKVFTAKLGIWQGEEFVLLKETAMGVEIIKPSLYISQQINGNPGYIASAEDLLHYEIFFRNIGGEDLINLFLIAKLEGDAFDFLSLKSDKGDFKQGDNSIVFDWRRNADLQILPAQREGKVEFWINLKKDWEMGGQASKIINKIYLGQIWEEFETKINSKLELSQKGYFEDEIFGNSGPIPPEVEKTTTYTITWQAKNYYNKVENVKVKAILPENVELTGRIFPEEEISKFAFDSESREIVWSVGEMEV</sequence>
<dbReference type="AlphaFoldDB" id="A0A2M7R887"/>
<dbReference type="EMBL" id="PFLW01000016">
    <property type="protein sequence ID" value="PIY89588.1"/>
    <property type="molecule type" value="Genomic_DNA"/>
</dbReference>
<name>A0A2M7R887_9BACT</name>
<feature type="non-terminal residue" evidence="1">
    <location>
        <position position="502"/>
    </location>
</feature>
<evidence type="ECO:0008006" key="3">
    <source>
        <dbReference type="Google" id="ProtNLM"/>
    </source>
</evidence>
<accession>A0A2M7R887</accession>
<comment type="caution">
    <text evidence="1">The sequence shown here is derived from an EMBL/GenBank/DDBJ whole genome shotgun (WGS) entry which is preliminary data.</text>
</comment>
<gene>
    <name evidence="1" type="ORF">COY73_00495</name>
</gene>
<evidence type="ECO:0000313" key="2">
    <source>
        <dbReference type="Proteomes" id="UP000230767"/>
    </source>
</evidence>
<evidence type="ECO:0000313" key="1">
    <source>
        <dbReference type="EMBL" id="PIY89588.1"/>
    </source>
</evidence>
<dbReference type="Proteomes" id="UP000230767">
    <property type="component" value="Unassembled WGS sequence"/>
</dbReference>
<reference evidence="2" key="1">
    <citation type="submission" date="2017-09" db="EMBL/GenBank/DDBJ databases">
        <title>Depth-based differentiation of microbial function through sediment-hosted aquifers and enrichment of novel symbionts in the deep terrestrial subsurface.</title>
        <authorList>
            <person name="Probst A.J."/>
            <person name="Ladd B."/>
            <person name="Jarett J.K."/>
            <person name="Geller-Mcgrath D.E."/>
            <person name="Sieber C.M.K."/>
            <person name="Emerson J.B."/>
            <person name="Anantharaman K."/>
            <person name="Thomas B.C."/>
            <person name="Malmstrom R."/>
            <person name="Stieglmeier M."/>
            <person name="Klingl A."/>
            <person name="Woyke T."/>
            <person name="Ryan C.M."/>
            <person name="Banfield J.F."/>
        </authorList>
    </citation>
    <scope>NUCLEOTIDE SEQUENCE [LARGE SCALE GENOMIC DNA]</scope>
</reference>
<proteinExistence type="predicted"/>